<feature type="region of interest" description="Disordered" evidence="10">
    <location>
        <begin position="601"/>
        <end position="660"/>
    </location>
</feature>
<dbReference type="GO" id="GO:0006281">
    <property type="term" value="P:DNA repair"/>
    <property type="evidence" value="ECO:0007669"/>
    <property type="project" value="UniProtKB-UniRule"/>
</dbReference>
<feature type="compositionally biased region" description="Basic and acidic residues" evidence="10">
    <location>
        <begin position="1016"/>
        <end position="1046"/>
    </location>
</feature>
<evidence type="ECO:0000313" key="13">
    <source>
        <dbReference type="Proteomes" id="UP000007881"/>
    </source>
</evidence>
<evidence type="ECO:0000256" key="8">
    <source>
        <dbReference type="ARBA" id="ARBA00049244"/>
    </source>
</evidence>
<evidence type="ECO:0000256" key="4">
    <source>
        <dbReference type="ARBA" id="ARBA00022705"/>
    </source>
</evidence>
<dbReference type="EMBL" id="AP012338">
    <property type="protein sequence ID" value="BAM04230.1"/>
    <property type="molecule type" value="Genomic_DNA"/>
</dbReference>
<feature type="compositionally biased region" description="Basic and acidic residues" evidence="10">
    <location>
        <begin position="601"/>
        <end position="613"/>
    </location>
</feature>
<evidence type="ECO:0000256" key="2">
    <source>
        <dbReference type="ARBA" id="ARBA00022679"/>
    </source>
</evidence>
<dbReference type="CDD" id="cd07434">
    <property type="entry name" value="PHP_PolIIIA_DnaE2"/>
    <property type="match status" value="1"/>
</dbReference>
<dbReference type="InterPro" id="IPR040982">
    <property type="entry name" value="DNA_pol3_finger"/>
</dbReference>
<name>I0IG42_PHYMF</name>
<keyword evidence="5 9" id="KW-0227">DNA damage</keyword>
<keyword evidence="1 9" id="KW-0963">Cytoplasm</keyword>
<dbReference type="STRING" id="1142394.PSMK_20710"/>
<dbReference type="SMART" id="SM00481">
    <property type="entry name" value="POLIIIAc"/>
    <property type="match status" value="1"/>
</dbReference>
<evidence type="ECO:0000256" key="5">
    <source>
        <dbReference type="ARBA" id="ARBA00022763"/>
    </source>
</evidence>
<feature type="region of interest" description="Disordered" evidence="10">
    <location>
        <begin position="1016"/>
        <end position="1058"/>
    </location>
</feature>
<dbReference type="InterPro" id="IPR029460">
    <property type="entry name" value="DNAPol_HHH"/>
</dbReference>
<dbReference type="InterPro" id="IPR011708">
    <property type="entry name" value="DNA_pol3_alpha_NTPase_dom"/>
</dbReference>
<keyword evidence="7 9" id="KW-0234">DNA repair</keyword>
<dbReference type="HOGENOM" id="CLU_001600_4_0_0"/>
<evidence type="ECO:0000256" key="6">
    <source>
        <dbReference type="ARBA" id="ARBA00022932"/>
    </source>
</evidence>
<evidence type="ECO:0000256" key="7">
    <source>
        <dbReference type="ARBA" id="ARBA00023204"/>
    </source>
</evidence>
<dbReference type="InterPro" id="IPR004013">
    <property type="entry name" value="PHP_dom"/>
</dbReference>
<dbReference type="eggNOG" id="COG0587">
    <property type="taxonomic scope" value="Bacteria"/>
</dbReference>
<dbReference type="InterPro" id="IPR003141">
    <property type="entry name" value="Pol/His_phosphatase_N"/>
</dbReference>
<evidence type="ECO:0000256" key="1">
    <source>
        <dbReference type="ARBA" id="ARBA00022490"/>
    </source>
</evidence>
<proteinExistence type="inferred from homology"/>
<dbReference type="CDD" id="cd04485">
    <property type="entry name" value="DnaE_OBF"/>
    <property type="match status" value="1"/>
</dbReference>
<comment type="subcellular location">
    <subcellularLocation>
        <location evidence="9">Cytoplasm</location>
    </subcellularLocation>
</comment>
<gene>
    <name evidence="9 12" type="primary">dnaE2</name>
    <name evidence="12" type="ordered locus">PSMK_20710</name>
</gene>
<dbReference type="Pfam" id="PF07733">
    <property type="entry name" value="DNA_pol3_alpha"/>
    <property type="match status" value="1"/>
</dbReference>
<dbReference type="Proteomes" id="UP000007881">
    <property type="component" value="Chromosome"/>
</dbReference>
<comment type="catalytic activity">
    <reaction evidence="8 9">
        <text>DNA(n) + a 2'-deoxyribonucleoside 5'-triphosphate = DNA(n+1) + diphosphate</text>
        <dbReference type="Rhea" id="RHEA:22508"/>
        <dbReference type="Rhea" id="RHEA-COMP:17339"/>
        <dbReference type="Rhea" id="RHEA-COMP:17340"/>
        <dbReference type="ChEBI" id="CHEBI:33019"/>
        <dbReference type="ChEBI" id="CHEBI:61560"/>
        <dbReference type="ChEBI" id="CHEBI:173112"/>
        <dbReference type="EC" id="2.7.7.7"/>
    </reaction>
</comment>
<evidence type="ECO:0000256" key="10">
    <source>
        <dbReference type="SAM" id="MobiDB-lite"/>
    </source>
</evidence>
<reference evidence="12 13" key="1">
    <citation type="submission" date="2012-02" db="EMBL/GenBank/DDBJ databases">
        <title>Complete genome sequence of Phycisphaera mikurensis NBRC 102666.</title>
        <authorList>
            <person name="Ankai A."/>
            <person name="Hosoyama A."/>
            <person name="Terui Y."/>
            <person name="Sekine M."/>
            <person name="Fukai R."/>
            <person name="Kato Y."/>
            <person name="Nakamura S."/>
            <person name="Yamada-Narita S."/>
            <person name="Kawakoshi A."/>
            <person name="Fukunaga Y."/>
            <person name="Yamazaki S."/>
            <person name="Fujita N."/>
        </authorList>
    </citation>
    <scope>NUCLEOTIDE SEQUENCE [LARGE SCALE GENOMIC DNA]</scope>
    <source>
        <strain evidence="13">NBRC 102666 / KCTC 22515 / FYK2301M01</strain>
    </source>
</reference>
<comment type="similarity">
    <text evidence="9">Belongs to the DNA polymerase type-C family. DnaE2 subfamily.</text>
</comment>
<keyword evidence="2 9" id="KW-0808">Transferase</keyword>
<dbReference type="PANTHER" id="PTHR32294:SF4">
    <property type="entry name" value="ERROR-PRONE DNA POLYMERASE"/>
    <property type="match status" value="1"/>
</dbReference>
<dbReference type="GO" id="GO:0005737">
    <property type="term" value="C:cytoplasm"/>
    <property type="evidence" value="ECO:0007669"/>
    <property type="project" value="UniProtKB-SubCell"/>
</dbReference>
<feature type="region of interest" description="Disordered" evidence="10">
    <location>
        <begin position="708"/>
        <end position="740"/>
    </location>
</feature>
<organism evidence="12 13">
    <name type="scientific">Phycisphaera mikurensis (strain NBRC 102666 / KCTC 22515 / FYK2301M01)</name>
    <dbReference type="NCBI Taxonomy" id="1142394"/>
    <lineage>
        <taxon>Bacteria</taxon>
        <taxon>Pseudomonadati</taxon>
        <taxon>Planctomycetota</taxon>
        <taxon>Phycisphaerae</taxon>
        <taxon>Phycisphaerales</taxon>
        <taxon>Phycisphaeraceae</taxon>
        <taxon>Phycisphaera</taxon>
    </lineage>
</organism>
<keyword evidence="13" id="KW-1185">Reference proteome</keyword>
<evidence type="ECO:0000259" key="11">
    <source>
        <dbReference type="SMART" id="SM00481"/>
    </source>
</evidence>
<comment type="function">
    <text evidence="9">DNA polymerase involved in damage-induced mutagenesis and translesion synthesis (TLS). It is not the major replicative DNA polymerase.</text>
</comment>
<accession>I0IG42</accession>
<feature type="compositionally biased region" description="Basic and acidic residues" evidence="10">
    <location>
        <begin position="714"/>
        <end position="729"/>
    </location>
</feature>
<evidence type="ECO:0000256" key="3">
    <source>
        <dbReference type="ARBA" id="ARBA00022695"/>
    </source>
</evidence>
<dbReference type="KEGG" id="phm:PSMK_20710"/>
<dbReference type="HAMAP" id="MF_01902">
    <property type="entry name" value="DNApol_error_prone"/>
    <property type="match status" value="1"/>
</dbReference>
<dbReference type="Gene3D" id="3.20.20.140">
    <property type="entry name" value="Metal-dependent hydrolases"/>
    <property type="match status" value="1"/>
</dbReference>
<dbReference type="PANTHER" id="PTHR32294">
    <property type="entry name" value="DNA POLYMERASE III SUBUNIT ALPHA"/>
    <property type="match status" value="1"/>
</dbReference>
<keyword evidence="4 9" id="KW-0235">DNA replication</keyword>
<sequence length="1309" mass="143516">MRAASAVGYVELAVRSNFTFLEGASHPDELVAQCAVLGHRAAALADTNSLAGVVRAHVAAERIGIPLLVGCRLVLHAPAGASPNEPDATRAAWLTLLVYPTCVKSYGRLCRLLTRGKRRSEKGRCHLTPHDLLEHREGLIAIAVPGDGPLDEDRVDAIHHLRRAFPRDDFFVATAHGDGADAGAALRRARHLAQRVGAPTVAAHDVLYHDPARRPMQDVVGCIRNGCTLDAAGFRLNPSAHRALLPPEEVARRFADDPQAVRRTVRIANRVQRFSLSQIRYRYPGEVVPPGRTAMQHLAQLTWANAGPRLGHAVPVAGWPTERTAFPPACLVGPFPPPEVLTPHVEAHFLATLTHELNLIAELGYAHYFLTVEDLVGYARGRGILCQGRGAAANSVVCYCLGVTDADPRRINTLFERFVSRERKEPPDIDVDFEHDRREEVIQYLYTKYGRDRAALCANVITYRGRSAVREVGKTLGLSLDVVDRLAKGIDWWHGGPIGPDQLAELKLDPRKPAIAHLVRLSTEIQGFPRHLGQHSGGFVLTEDPLCDLVPIENASMADRTTISWDKDDIDAVGMLKVDVLAIGLLSVLSKVFALLGGQERASEEAKKRRSEGVSRTQEQNHGRASARVTESPQPDRLAERHGTLPSDLPMHAGDAKRGAVRVDRPDAAGFGVGSLKYCGRFWAGGTEGVSPAPADCAGFSERACDSARAGNVDGHDPKRSDDDPFDRRNRPRPAGLYSQRQAELEKDAISLCLTSSLPRFSASSLPPPGSLRDILRLPDDPATYDMICAADTVGVFQIESRAQMSMLPRLRPRTFYDLVIEVAIVRPGPIQGDMVHPYLRRRRGEEPVEYPDEKVEWILGKTLGVPLFQEQAMQLAIHCAGFTPDEADKLRRAVTGFRHHGLITAFGEQITGGMIERGYTKEFAERVFSQIQGFSHYGFPESHAASFAILTYASSYIKCHYPAAFCCALLNSQPMGFYAPAQLIQDAQRHGVEVRGVDVLRSGWACSLEAETSEEAKKRGSGEASEEAEKRRSEEVSRGREDASERGLLTSSLPNFPASSLEPRSGCVRLGLNRVRGLREEDGRKIEAATSSGVRFASIESLWRAAGCSAAAMRRLAAADAFSSMGLDRQSATWHARKLRDDDAPLFRQAMERPSRPDTPLPLPELPELRHVVADHTATGVSLRPHVMSFLRADLQRAGVATAESLADGQAWPSGRRVAVAGICLVRQRPGTAKSLTFMTLEDETGFANLVVWPDVFEAHRRVARHATAMLVRGRIDRAESVVHVRAASFETLDHRLADLKSVSRNFH</sequence>
<evidence type="ECO:0000313" key="12">
    <source>
        <dbReference type="EMBL" id="BAM04230.1"/>
    </source>
</evidence>
<evidence type="ECO:0000256" key="9">
    <source>
        <dbReference type="HAMAP-Rule" id="MF_01902"/>
    </source>
</evidence>
<dbReference type="GO" id="GO:0006260">
    <property type="term" value="P:DNA replication"/>
    <property type="evidence" value="ECO:0007669"/>
    <property type="project" value="UniProtKB-KW"/>
</dbReference>
<dbReference type="InterPro" id="IPR004805">
    <property type="entry name" value="DnaE2/DnaE/PolC"/>
</dbReference>
<dbReference type="EC" id="2.7.7.7" evidence="9"/>
<dbReference type="PATRIC" id="fig|1142394.8.peg.2134"/>
<dbReference type="Pfam" id="PF14579">
    <property type="entry name" value="HHH_6"/>
    <property type="match status" value="1"/>
</dbReference>
<dbReference type="Pfam" id="PF02811">
    <property type="entry name" value="PHP"/>
    <property type="match status" value="1"/>
</dbReference>
<dbReference type="GO" id="GO:0003887">
    <property type="term" value="F:DNA-directed DNA polymerase activity"/>
    <property type="evidence" value="ECO:0007669"/>
    <property type="project" value="UniProtKB-UniRule"/>
</dbReference>
<feature type="domain" description="Polymerase/histidinol phosphatase N-terminal" evidence="11">
    <location>
        <begin position="10"/>
        <end position="77"/>
    </location>
</feature>
<protein>
    <recommendedName>
        <fullName evidence="9">Error-prone DNA polymerase</fullName>
        <ecNumber evidence="9">2.7.7.7</ecNumber>
    </recommendedName>
</protein>
<dbReference type="InterPro" id="IPR023073">
    <property type="entry name" value="DnaE2"/>
</dbReference>
<keyword evidence="6 9" id="KW-0239">DNA-directed DNA polymerase</keyword>
<dbReference type="GO" id="GO:0008408">
    <property type="term" value="F:3'-5' exonuclease activity"/>
    <property type="evidence" value="ECO:0007669"/>
    <property type="project" value="InterPro"/>
</dbReference>
<keyword evidence="3 9" id="KW-0548">Nucleotidyltransferase</keyword>
<dbReference type="Pfam" id="PF17657">
    <property type="entry name" value="DNA_pol3_finger"/>
    <property type="match status" value="1"/>
</dbReference>